<organism evidence="4 5">
    <name type="scientific">Autumnicola lenta</name>
    <dbReference type="NCBI Taxonomy" id="3075593"/>
    <lineage>
        <taxon>Bacteria</taxon>
        <taxon>Pseudomonadati</taxon>
        <taxon>Bacteroidota</taxon>
        <taxon>Flavobacteriia</taxon>
        <taxon>Flavobacteriales</taxon>
        <taxon>Flavobacteriaceae</taxon>
        <taxon>Autumnicola</taxon>
    </lineage>
</organism>
<feature type="region of interest" description="Disordered" evidence="3">
    <location>
        <begin position="1"/>
        <end position="43"/>
    </location>
</feature>
<evidence type="ECO:0000256" key="2">
    <source>
        <dbReference type="ARBA" id="ARBA00023002"/>
    </source>
</evidence>
<evidence type="ECO:0000313" key="5">
    <source>
        <dbReference type="Proteomes" id="UP001245285"/>
    </source>
</evidence>
<keyword evidence="2" id="KW-0560">Oxidoreductase</keyword>
<keyword evidence="5" id="KW-1185">Reference proteome</keyword>
<comment type="similarity">
    <text evidence="1">Belongs to the short-chain dehydrogenases/reductases (SDR) family.</text>
</comment>
<dbReference type="EMBL" id="JAVRHO010000002">
    <property type="protein sequence ID" value="MDT0645416.1"/>
    <property type="molecule type" value="Genomic_DNA"/>
</dbReference>
<sequence length="289" mass="31393">MKNPQEKHVKPPYSSQRQEVPGHEDEMQPQVDHGENSYKGSGKLEGKNAIITGGDSGIGRAVAIAYAREGANVLIAYLKEKEDAEETAKYIEQAGKKAILVAGDVSEQQHCEKIVRRAVEEFGQIDILVNNAAFQMARESLQDISSEEWDYTFKTNIYSMFYLCKAAEPHMKPGSTIVNTTSINAYKPKPVLLAYAATKGAIQNFTANLAQLLADKGIRVNCVAPGPIWTPLIPSTMPMEEVKQFGKNTPLKRAGQPAELAAAYVLLASKGSSYMTGSTVQITGGTPTI</sequence>
<evidence type="ECO:0000256" key="3">
    <source>
        <dbReference type="SAM" id="MobiDB-lite"/>
    </source>
</evidence>
<evidence type="ECO:0000256" key="1">
    <source>
        <dbReference type="ARBA" id="ARBA00006484"/>
    </source>
</evidence>
<dbReference type="PRINTS" id="PR00080">
    <property type="entry name" value="SDRFAMILY"/>
</dbReference>
<dbReference type="Gene3D" id="3.40.50.720">
    <property type="entry name" value="NAD(P)-binding Rossmann-like Domain"/>
    <property type="match status" value="1"/>
</dbReference>
<dbReference type="PRINTS" id="PR00081">
    <property type="entry name" value="GDHRDH"/>
</dbReference>
<gene>
    <name evidence="4" type="ORF">RM545_01835</name>
</gene>
<dbReference type="NCBIfam" id="NF005214">
    <property type="entry name" value="PRK06701.1"/>
    <property type="match status" value="1"/>
</dbReference>
<comment type="caution">
    <text evidence="4">The sequence shown here is derived from an EMBL/GenBank/DDBJ whole genome shotgun (WGS) entry which is preliminary data.</text>
</comment>
<dbReference type="PANTHER" id="PTHR48107">
    <property type="entry name" value="NADPH-DEPENDENT ALDEHYDE REDUCTASE-LIKE PROTEIN, CHLOROPLASTIC-RELATED"/>
    <property type="match status" value="1"/>
</dbReference>
<protein>
    <submittedName>
        <fullName evidence="4">SDR family oxidoreductase</fullName>
    </submittedName>
</protein>
<dbReference type="RefSeq" id="WP_311493569.1">
    <property type="nucleotide sequence ID" value="NZ_JAVRHO010000002.1"/>
</dbReference>
<dbReference type="CDD" id="cd05355">
    <property type="entry name" value="SDR_c1"/>
    <property type="match status" value="1"/>
</dbReference>
<dbReference type="PROSITE" id="PS00061">
    <property type="entry name" value="ADH_SHORT"/>
    <property type="match status" value="1"/>
</dbReference>
<evidence type="ECO:0000313" key="4">
    <source>
        <dbReference type="EMBL" id="MDT0645416.1"/>
    </source>
</evidence>
<dbReference type="Proteomes" id="UP001245285">
    <property type="component" value="Unassembled WGS sequence"/>
</dbReference>
<dbReference type="NCBIfam" id="NF005559">
    <property type="entry name" value="PRK07231.1"/>
    <property type="match status" value="1"/>
</dbReference>
<dbReference type="InterPro" id="IPR036291">
    <property type="entry name" value="NAD(P)-bd_dom_sf"/>
</dbReference>
<accession>A0ABU3CGJ9</accession>
<reference evidence="4 5" key="1">
    <citation type="submission" date="2023-09" db="EMBL/GenBank/DDBJ databases">
        <authorList>
            <person name="Rey-Velasco X."/>
        </authorList>
    </citation>
    <scope>NUCLEOTIDE SEQUENCE [LARGE SCALE GENOMIC DNA]</scope>
    <source>
        <strain evidence="4 5">F260</strain>
    </source>
</reference>
<proteinExistence type="inferred from homology"/>
<dbReference type="InterPro" id="IPR020904">
    <property type="entry name" value="Sc_DH/Rdtase_CS"/>
</dbReference>
<dbReference type="PANTHER" id="PTHR48107:SF16">
    <property type="entry name" value="NADPH-DEPENDENT ALDEHYDE REDUCTASE 1, CHLOROPLASTIC"/>
    <property type="match status" value="1"/>
</dbReference>
<dbReference type="Pfam" id="PF13561">
    <property type="entry name" value="adh_short_C2"/>
    <property type="match status" value="1"/>
</dbReference>
<dbReference type="InterPro" id="IPR002347">
    <property type="entry name" value="SDR_fam"/>
</dbReference>
<feature type="compositionally biased region" description="Basic and acidic residues" evidence="3">
    <location>
        <begin position="20"/>
        <end position="43"/>
    </location>
</feature>
<name>A0ABU3CGJ9_9FLAO</name>
<dbReference type="SUPFAM" id="SSF51735">
    <property type="entry name" value="NAD(P)-binding Rossmann-fold domains"/>
    <property type="match status" value="1"/>
</dbReference>